<organism evidence="2 3">
    <name type="scientific">Capsicum annuum</name>
    <name type="common">Capsicum pepper</name>
    <dbReference type="NCBI Taxonomy" id="4072"/>
    <lineage>
        <taxon>Eukaryota</taxon>
        <taxon>Viridiplantae</taxon>
        <taxon>Streptophyta</taxon>
        <taxon>Embryophyta</taxon>
        <taxon>Tracheophyta</taxon>
        <taxon>Spermatophyta</taxon>
        <taxon>Magnoliopsida</taxon>
        <taxon>eudicotyledons</taxon>
        <taxon>Gunneridae</taxon>
        <taxon>Pentapetalae</taxon>
        <taxon>asterids</taxon>
        <taxon>lamiids</taxon>
        <taxon>Solanales</taxon>
        <taxon>Solanaceae</taxon>
        <taxon>Solanoideae</taxon>
        <taxon>Capsiceae</taxon>
        <taxon>Capsicum</taxon>
    </lineage>
</organism>
<dbReference type="Proteomes" id="UP000222542">
    <property type="component" value="Unassembled WGS sequence"/>
</dbReference>
<evidence type="ECO:0000313" key="2">
    <source>
        <dbReference type="EMBL" id="PHT67990.1"/>
    </source>
</evidence>
<comment type="caution">
    <text evidence="2">The sequence shown here is derived from an EMBL/GenBank/DDBJ whole genome shotgun (WGS) entry which is preliminary data.</text>
</comment>
<evidence type="ECO:0000313" key="3">
    <source>
        <dbReference type="Proteomes" id="UP000222542"/>
    </source>
</evidence>
<dbReference type="Gramene" id="PHT67990">
    <property type="protein sequence ID" value="PHT67990"/>
    <property type="gene ID" value="T459_27477"/>
</dbReference>
<dbReference type="EMBL" id="AYRZ02000011">
    <property type="protein sequence ID" value="PHT67990.1"/>
    <property type="molecule type" value="Genomic_DNA"/>
</dbReference>
<reference evidence="2 3" key="2">
    <citation type="journal article" date="2017" name="Genome Biol.">
        <title>New reference genome sequences of hot pepper reveal the massive evolution of plant disease-resistance genes by retroduplication.</title>
        <authorList>
            <person name="Kim S."/>
            <person name="Park J."/>
            <person name="Yeom S.I."/>
            <person name="Kim Y.M."/>
            <person name="Seo E."/>
            <person name="Kim K.T."/>
            <person name="Kim M.S."/>
            <person name="Lee J.M."/>
            <person name="Cheong K."/>
            <person name="Shin H.S."/>
            <person name="Kim S.B."/>
            <person name="Han K."/>
            <person name="Lee J."/>
            <person name="Park M."/>
            <person name="Lee H.A."/>
            <person name="Lee H.Y."/>
            <person name="Lee Y."/>
            <person name="Oh S."/>
            <person name="Lee J.H."/>
            <person name="Choi E."/>
            <person name="Choi E."/>
            <person name="Lee S.E."/>
            <person name="Jeon J."/>
            <person name="Kim H."/>
            <person name="Choi G."/>
            <person name="Song H."/>
            <person name="Lee J."/>
            <person name="Lee S.C."/>
            <person name="Kwon J.K."/>
            <person name="Lee H.Y."/>
            <person name="Koo N."/>
            <person name="Hong Y."/>
            <person name="Kim R.W."/>
            <person name="Kang W.H."/>
            <person name="Huh J.H."/>
            <person name="Kang B.C."/>
            <person name="Yang T.J."/>
            <person name="Lee Y.H."/>
            <person name="Bennetzen J.L."/>
            <person name="Choi D."/>
        </authorList>
    </citation>
    <scope>NUCLEOTIDE SEQUENCE [LARGE SCALE GENOMIC DNA]</scope>
    <source>
        <strain evidence="3">cv. CM334</strain>
    </source>
</reference>
<keyword evidence="3" id="KW-1185">Reference proteome</keyword>
<dbReference type="AlphaFoldDB" id="A0A2G2YE19"/>
<name>A0A2G2YE19_CAPAN</name>
<feature type="region of interest" description="Disordered" evidence="1">
    <location>
        <begin position="1"/>
        <end position="92"/>
    </location>
</feature>
<reference evidence="2 3" key="1">
    <citation type="journal article" date="2014" name="Nat. Genet.">
        <title>Genome sequence of the hot pepper provides insights into the evolution of pungency in Capsicum species.</title>
        <authorList>
            <person name="Kim S."/>
            <person name="Park M."/>
            <person name="Yeom S.I."/>
            <person name="Kim Y.M."/>
            <person name="Lee J.M."/>
            <person name="Lee H.A."/>
            <person name="Seo E."/>
            <person name="Choi J."/>
            <person name="Cheong K."/>
            <person name="Kim K.T."/>
            <person name="Jung K."/>
            <person name="Lee G.W."/>
            <person name="Oh S.K."/>
            <person name="Bae C."/>
            <person name="Kim S.B."/>
            <person name="Lee H.Y."/>
            <person name="Kim S.Y."/>
            <person name="Kim M.S."/>
            <person name="Kang B.C."/>
            <person name="Jo Y.D."/>
            <person name="Yang H.B."/>
            <person name="Jeong H.J."/>
            <person name="Kang W.H."/>
            <person name="Kwon J.K."/>
            <person name="Shin C."/>
            <person name="Lim J.Y."/>
            <person name="Park J.H."/>
            <person name="Huh J.H."/>
            <person name="Kim J.S."/>
            <person name="Kim B.D."/>
            <person name="Cohen O."/>
            <person name="Paran I."/>
            <person name="Suh M.C."/>
            <person name="Lee S.B."/>
            <person name="Kim Y.K."/>
            <person name="Shin Y."/>
            <person name="Noh S.J."/>
            <person name="Park J."/>
            <person name="Seo Y.S."/>
            <person name="Kwon S.Y."/>
            <person name="Kim H.A."/>
            <person name="Park J.M."/>
            <person name="Kim H.J."/>
            <person name="Choi S.B."/>
            <person name="Bosland P.W."/>
            <person name="Reeves G."/>
            <person name="Jo S.H."/>
            <person name="Lee B.W."/>
            <person name="Cho H.T."/>
            <person name="Choi H.S."/>
            <person name="Lee M.S."/>
            <person name="Yu Y."/>
            <person name="Do Choi Y."/>
            <person name="Park B.S."/>
            <person name="van Deynze A."/>
            <person name="Ashrafi H."/>
            <person name="Hill T."/>
            <person name="Kim W.T."/>
            <person name="Pai H.S."/>
            <person name="Ahn H.K."/>
            <person name="Yeam I."/>
            <person name="Giovannoni J.J."/>
            <person name="Rose J.K."/>
            <person name="Sorensen I."/>
            <person name="Lee S.J."/>
            <person name="Kim R.W."/>
            <person name="Choi I.Y."/>
            <person name="Choi B.S."/>
            <person name="Lim J.S."/>
            <person name="Lee Y.H."/>
            <person name="Choi D."/>
        </authorList>
    </citation>
    <scope>NUCLEOTIDE SEQUENCE [LARGE SCALE GENOMIC DNA]</scope>
    <source>
        <strain evidence="3">cv. CM334</strain>
    </source>
</reference>
<proteinExistence type="predicted"/>
<accession>A0A2G2YE19</accession>
<evidence type="ECO:0000256" key="1">
    <source>
        <dbReference type="SAM" id="MobiDB-lite"/>
    </source>
</evidence>
<feature type="compositionally biased region" description="Basic and acidic residues" evidence="1">
    <location>
        <begin position="61"/>
        <end position="77"/>
    </location>
</feature>
<gene>
    <name evidence="2" type="ORF">T459_27477</name>
</gene>
<sequence length="92" mass="10413">MNLGFPIDFDGDKEDDASHRPNASTEEPENATGPTAFIGAFENRNAGAFEAEETESQQTNKQDEYSRRSSNVNEKEKCKRRKKRVENDNKTS</sequence>
<protein>
    <submittedName>
        <fullName evidence="2">Uncharacterized protein</fullName>
    </submittedName>
</protein>